<dbReference type="GO" id="GO:0043565">
    <property type="term" value="F:sequence-specific DNA binding"/>
    <property type="evidence" value="ECO:0007669"/>
    <property type="project" value="InterPro"/>
</dbReference>
<dbReference type="PANTHER" id="PTHR45658">
    <property type="entry name" value="GATA TRANSCRIPTION FACTOR"/>
    <property type="match status" value="1"/>
</dbReference>
<keyword evidence="3" id="KW-0479">Metal-binding</keyword>
<dbReference type="GO" id="GO:0045893">
    <property type="term" value="P:positive regulation of DNA-templated transcription"/>
    <property type="evidence" value="ECO:0007669"/>
    <property type="project" value="InterPro"/>
</dbReference>
<dbReference type="Proteomes" id="UP000825935">
    <property type="component" value="Chromosome 27"/>
</dbReference>
<dbReference type="SUPFAM" id="SSF57716">
    <property type="entry name" value="Glucocorticoid receptor-like (DNA-binding domain)"/>
    <property type="match status" value="1"/>
</dbReference>
<dbReference type="OMA" id="HKTDISI"/>
<dbReference type="CDD" id="cd00202">
    <property type="entry name" value="ZnF_GATA"/>
    <property type="match status" value="1"/>
</dbReference>
<comment type="subcellular location">
    <subcellularLocation>
        <location evidence="1 8">Nucleus</location>
    </subcellularLocation>
</comment>
<keyword evidence="5" id="KW-0862">Zinc</keyword>
<dbReference type="InterPro" id="IPR000679">
    <property type="entry name" value="Znf_GATA"/>
</dbReference>
<evidence type="ECO:0000256" key="10">
    <source>
        <dbReference type="SAM" id="MobiDB-lite"/>
    </source>
</evidence>
<comment type="caution">
    <text evidence="12">The sequence shown here is derived from an EMBL/GenBank/DDBJ whole genome shotgun (WGS) entry which is preliminary data.</text>
</comment>
<dbReference type="OrthoDB" id="2162994at2759"/>
<feature type="compositionally biased region" description="Basic and acidic residues" evidence="10">
    <location>
        <begin position="123"/>
        <end position="132"/>
    </location>
</feature>
<dbReference type="InterPro" id="IPR013088">
    <property type="entry name" value="Znf_NHR/GATA"/>
</dbReference>
<evidence type="ECO:0000256" key="1">
    <source>
        <dbReference type="ARBA" id="ARBA00004123"/>
    </source>
</evidence>
<dbReference type="SMART" id="SM00401">
    <property type="entry name" value="ZnF_GATA"/>
    <property type="match status" value="1"/>
</dbReference>
<reference evidence="12 13" key="1">
    <citation type="submission" date="2021-08" db="EMBL/GenBank/DDBJ databases">
        <title>WGS assembly of Ceratopteris richardii.</title>
        <authorList>
            <person name="Marchant D.B."/>
            <person name="Chen G."/>
            <person name="Jenkins J."/>
            <person name="Shu S."/>
            <person name="Leebens-Mack J."/>
            <person name="Grimwood J."/>
            <person name="Schmutz J."/>
            <person name="Soltis P."/>
            <person name="Soltis D."/>
            <person name="Chen Z.-H."/>
        </authorList>
    </citation>
    <scope>NUCLEOTIDE SEQUENCE [LARGE SCALE GENOMIC DNA]</scope>
    <source>
        <strain evidence="12">Whitten #5841</strain>
        <tissue evidence="12">Leaf</tissue>
    </source>
</reference>
<evidence type="ECO:0000256" key="5">
    <source>
        <dbReference type="ARBA" id="ARBA00022833"/>
    </source>
</evidence>
<evidence type="ECO:0000256" key="4">
    <source>
        <dbReference type="ARBA" id="ARBA00022771"/>
    </source>
</evidence>
<dbReference type="InterPro" id="IPR051140">
    <property type="entry name" value="GATA_TF"/>
</dbReference>
<dbReference type="GO" id="GO:0005634">
    <property type="term" value="C:nucleus"/>
    <property type="evidence" value="ECO:0007669"/>
    <property type="project" value="UniProtKB-SubCell"/>
</dbReference>
<dbReference type="GO" id="GO:0008270">
    <property type="term" value="F:zinc ion binding"/>
    <property type="evidence" value="ECO:0007669"/>
    <property type="project" value="UniProtKB-KW"/>
</dbReference>
<dbReference type="PROSITE" id="PS00344">
    <property type="entry name" value="GATA_ZN_FINGER_1"/>
    <property type="match status" value="1"/>
</dbReference>
<keyword evidence="8" id="KW-0238">DNA-binding</keyword>
<feature type="region of interest" description="Disordered" evidence="10">
    <location>
        <begin position="195"/>
        <end position="237"/>
    </location>
</feature>
<evidence type="ECO:0000256" key="2">
    <source>
        <dbReference type="ARBA" id="ARBA00005694"/>
    </source>
</evidence>
<dbReference type="Gene3D" id="3.30.50.10">
    <property type="entry name" value="Erythroid Transcription Factor GATA-1, subunit A"/>
    <property type="match status" value="1"/>
</dbReference>
<evidence type="ECO:0000256" key="6">
    <source>
        <dbReference type="ARBA" id="ARBA00023159"/>
    </source>
</evidence>
<gene>
    <name evidence="12" type="ORF">KP509_27G027400</name>
</gene>
<dbReference type="Pfam" id="PF00320">
    <property type="entry name" value="GATA"/>
    <property type="match status" value="1"/>
</dbReference>
<dbReference type="PIRSF" id="PIRSF016992">
    <property type="entry name" value="TF_GATA_plant"/>
    <property type="match status" value="1"/>
</dbReference>
<comment type="similarity">
    <text evidence="2 8">Belongs to the type IV zinc-finger family. Class A subfamily.</text>
</comment>
<proteinExistence type="inferred from homology"/>
<evidence type="ECO:0000313" key="13">
    <source>
        <dbReference type="Proteomes" id="UP000825935"/>
    </source>
</evidence>
<evidence type="ECO:0000256" key="8">
    <source>
        <dbReference type="PIRNR" id="PIRNR016992"/>
    </source>
</evidence>
<keyword evidence="8" id="KW-0805">Transcription regulation</keyword>
<feature type="region of interest" description="Disordered" evidence="10">
    <location>
        <begin position="119"/>
        <end position="169"/>
    </location>
</feature>
<dbReference type="AlphaFoldDB" id="A0A8T2RES1"/>
<accession>A0A8T2RES1</accession>
<dbReference type="GO" id="GO:0030154">
    <property type="term" value="P:cell differentiation"/>
    <property type="evidence" value="ECO:0007669"/>
    <property type="project" value="TreeGrafter"/>
</dbReference>
<name>A0A8T2RES1_CERRI</name>
<organism evidence="12 13">
    <name type="scientific">Ceratopteris richardii</name>
    <name type="common">Triangle waterfern</name>
    <dbReference type="NCBI Taxonomy" id="49495"/>
    <lineage>
        <taxon>Eukaryota</taxon>
        <taxon>Viridiplantae</taxon>
        <taxon>Streptophyta</taxon>
        <taxon>Embryophyta</taxon>
        <taxon>Tracheophyta</taxon>
        <taxon>Polypodiopsida</taxon>
        <taxon>Polypodiidae</taxon>
        <taxon>Polypodiales</taxon>
        <taxon>Pteridineae</taxon>
        <taxon>Pteridaceae</taxon>
        <taxon>Parkerioideae</taxon>
        <taxon>Ceratopteris</taxon>
    </lineage>
</organism>
<feature type="compositionally biased region" description="Polar residues" evidence="10">
    <location>
        <begin position="134"/>
        <end position="144"/>
    </location>
</feature>
<keyword evidence="7 8" id="KW-0539">Nucleus</keyword>
<keyword evidence="8" id="KW-0804">Transcription</keyword>
<comment type="function">
    <text evidence="8">Transcriptional activator that specifically binds 5'-GATA-3' or 5'-GAT-3' motifs within gene promoters.</text>
</comment>
<evidence type="ECO:0000259" key="11">
    <source>
        <dbReference type="PROSITE" id="PS50114"/>
    </source>
</evidence>
<dbReference type="InterPro" id="IPR016679">
    <property type="entry name" value="TF_GATA_pln"/>
</dbReference>
<dbReference type="EMBL" id="CM035432">
    <property type="protein sequence ID" value="KAH7294982.1"/>
    <property type="molecule type" value="Genomic_DNA"/>
</dbReference>
<dbReference type="FunFam" id="3.30.50.10:FF:000018">
    <property type="entry name" value="GATA transcription factor"/>
    <property type="match status" value="1"/>
</dbReference>
<sequence>MDMTPLASDGGHVDFLGIDDLLDFTNDDIAGPIECPALTFAVSGSSNLSKEASAHPSQGSSPAGDGFVVLSSGCFNSGELCVPCDELAELEWLSNFVEESFSSADHHASTGYSFVTEGTPNSDEFKSHKPSPDFHSSLQQSTSPRAEGGSSEKSMSVSHKTDISIPARARTKRGRTAVCFWNTKILSAEASESILDSSSTGSTITSDSDAINAFYDNDDDDDYDENEEEVDDEDDEADDFGDDHIHYTFHLSKRPPSVLSFMKAKKSSTANASFSNKLKKTKLQGSDQQQQHALRKCLHCAATKTPQWRAGPMGPKTLCNACGVRYKSGRLCEEYRPAASPTFIEHVHSNSHRKVIEMRRQKGDLTPLSCSTFAGRPPCGDGGL</sequence>
<dbReference type="PANTHER" id="PTHR45658:SF129">
    <property type="entry name" value="GATA-TYPE DOMAIN-CONTAINING PROTEIN"/>
    <property type="match status" value="1"/>
</dbReference>
<keyword evidence="6 8" id="KW-0010">Activator</keyword>
<dbReference type="PROSITE" id="PS50114">
    <property type="entry name" value="GATA_ZN_FINGER_2"/>
    <property type="match status" value="1"/>
</dbReference>
<feature type="compositionally biased region" description="Low complexity" evidence="10">
    <location>
        <begin position="195"/>
        <end position="211"/>
    </location>
</feature>
<feature type="domain" description="GATA-type" evidence="11">
    <location>
        <begin position="291"/>
        <end position="327"/>
    </location>
</feature>
<keyword evidence="13" id="KW-1185">Reference proteome</keyword>
<evidence type="ECO:0000256" key="9">
    <source>
        <dbReference type="PROSITE-ProRule" id="PRU00094"/>
    </source>
</evidence>
<evidence type="ECO:0000256" key="3">
    <source>
        <dbReference type="ARBA" id="ARBA00022723"/>
    </source>
</evidence>
<protein>
    <recommendedName>
        <fullName evidence="8">GATA transcription factor</fullName>
    </recommendedName>
</protein>
<feature type="compositionally biased region" description="Acidic residues" evidence="10">
    <location>
        <begin position="216"/>
        <end position="237"/>
    </location>
</feature>
<keyword evidence="4 9" id="KW-0863">Zinc-finger</keyword>
<evidence type="ECO:0000313" key="12">
    <source>
        <dbReference type="EMBL" id="KAH7294982.1"/>
    </source>
</evidence>
<evidence type="ECO:0000256" key="7">
    <source>
        <dbReference type="ARBA" id="ARBA00023242"/>
    </source>
</evidence>